<dbReference type="EMBL" id="MCHY01000009">
    <property type="protein sequence ID" value="RKD22724.1"/>
    <property type="molecule type" value="Genomic_DNA"/>
</dbReference>
<evidence type="ECO:0000256" key="3">
    <source>
        <dbReference type="ARBA" id="ARBA00022692"/>
    </source>
</evidence>
<reference evidence="8 9" key="1">
    <citation type="submission" date="2016-08" db="EMBL/GenBank/DDBJ databases">
        <title>Novel Firmicute Genomes.</title>
        <authorList>
            <person name="Poppleton D.I."/>
            <person name="Gribaldo S."/>
        </authorList>
    </citation>
    <scope>NUCLEOTIDE SEQUENCE [LARGE SCALE GENOMIC DNA]</scope>
    <source>
        <strain evidence="8 9">RAOx-1</strain>
    </source>
</reference>
<name>A0A419SG17_9BACL</name>
<dbReference type="Proteomes" id="UP000284219">
    <property type="component" value="Unassembled WGS sequence"/>
</dbReference>
<dbReference type="PANTHER" id="PTHR30474">
    <property type="entry name" value="CELL CYCLE PROTEIN"/>
    <property type="match status" value="1"/>
</dbReference>
<protein>
    <submittedName>
        <fullName evidence="8">Stage V sporulation protein E</fullName>
    </submittedName>
</protein>
<dbReference type="NCBIfam" id="TIGR02614">
    <property type="entry name" value="ftsW"/>
    <property type="match status" value="1"/>
</dbReference>
<dbReference type="InterPro" id="IPR013437">
    <property type="entry name" value="FtsW"/>
</dbReference>
<feature type="transmembrane region" description="Helical" evidence="7">
    <location>
        <begin position="299"/>
        <end position="324"/>
    </location>
</feature>
<feature type="transmembrane region" description="Helical" evidence="7">
    <location>
        <begin position="163"/>
        <end position="180"/>
    </location>
</feature>
<dbReference type="PANTHER" id="PTHR30474:SF13">
    <property type="entry name" value="STAGE V SPORULATION PROTEIN E"/>
    <property type="match status" value="1"/>
</dbReference>
<keyword evidence="4" id="KW-0133">Cell shape</keyword>
<dbReference type="InterPro" id="IPR001182">
    <property type="entry name" value="FtsW/RodA"/>
</dbReference>
<dbReference type="GO" id="GO:0015648">
    <property type="term" value="F:lipid-linked peptidoglycan transporter activity"/>
    <property type="evidence" value="ECO:0007669"/>
    <property type="project" value="TreeGrafter"/>
</dbReference>
<accession>A0A419SG17</accession>
<organism evidence="8 9">
    <name type="scientific">Ammoniphilus oxalaticus</name>
    <dbReference type="NCBI Taxonomy" id="66863"/>
    <lineage>
        <taxon>Bacteria</taxon>
        <taxon>Bacillati</taxon>
        <taxon>Bacillota</taxon>
        <taxon>Bacilli</taxon>
        <taxon>Bacillales</taxon>
        <taxon>Paenibacillaceae</taxon>
        <taxon>Aneurinibacillus group</taxon>
        <taxon>Ammoniphilus</taxon>
    </lineage>
</organism>
<feature type="transmembrane region" description="Helical" evidence="7">
    <location>
        <begin position="187"/>
        <end position="207"/>
    </location>
</feature>
<evidence type="ECO:0000256" key="1">
    <source>
        <dbReference type="ARBA" id="ARBA00004651"/>
    </source>
</evidence>
<dbReference type="GO" id="GO:0051301">
    <property type="term" value="P:cell division"/>
    <property type="evidence" value="ECO:0007669"/>
    <property type="project" value="InterPro"/>
</dbReference>
<dbReference type="GO" id="GO:0009252">
    <property type="term" value="P:peptidoglycan biosynthetic process"/>
    <property type="evidence" value="ECO:0007669"/>
    <property type="project" value="InterPro"/>
</dbReference>
<evidence type="ECO:0000313" key="8">
    <source>
        <dbReference type="EMBL" id="RKD22724.1"/>
    </source>
</evidence>
<sequence>MQKLKRTPDFLMILTVLILLAVGMVMVYSSSSAIAATKGDSFFFVKRQLLFGILGVILMFVNIHIHYSFWKRWAKTSFVIACILLALVLVVGEDVKGAKRWLGIHGLGIQPSEFAKLSLIFLLAKWLPERRDQFDSLRKGLFPPLFAVGIALFLIMLQPDLGMAIVLLGTALLMIFIAGCRIRHLAGLMLIGSAGIVILTLAAPYRLKRVTSFLDPWQDPFDSGFQLVQSLYAIGSGRVTGLGLGMSRQKFYYLPEPYNDFIFAILAEELGFVGGMFILLLFLLFFWRGYRVAITAKDSFGSFLAAGIVSMIGIQVIFNVGIVTGSLPITGITLPFLSYGGSSLTLLLASVGVLLNISRYVEISSR</sequence>
<feature type="transmembrane region" description="Helical" evidence="7">
    <location>
        <begin position="73"/>
        <end position="92"/>
    </location>
</feature>
<evidence type="ECO:0000313" key="9">
    <source>
        <dbReference type="Proteomes" id="UP000284219"/>
    </source>
</evidence>
<keyword evidence="3 7" id="KW-0812">Transmembrane</keyword>
<keyword evidence="6 7" id="KW-0472">Membrane</keyword>
<feature type="transmembrane region" description="Helical" evidence="7">
    <location>
        <begin position="140"/>
        <end position="157"/>
    </location>
</feature>
<feature type="transmembrane region" description="Helical" evidence="7">
    <location>
        <begin position="12"/>
        <end position="37"/>
    </location>
</feature>
<dbReference type="GO" id="GO:0008360">
    <property type="term" value="P:regulation of cell shape"/>
    <property type="evidence" value="ECO:0007669"/>
    <property type="project" value="UniProtKB-KW"/>
</dbReference>
<evidence type="ECO:0000256" key="2">
    <source>
        <dbReference type="ARBA" id="ARBA00022475"/>
    </source>
</evidence>
<feature type="transmembrane region" description="Helical" evidence="7">
    <location>
        <begin position="49"/>
        <end position="67"/>
    </location>
</feature>
<comment type="caution">
    <text evidence="8">The sequence shown here is derived from an EMBL/GenBank/DDBJ whole genome shotgun (WGS) entry which is preliminary data.</text>
</comment>
<dbReference type="InterPro" id="IPR013438">
    <property type="entry name" value="SpoVE"/>
</dbReference>
<dbReference type="GO" id="GO:0005886">
    <property type="term" value="C:plasma membrane"/>
    <property type="evidence" value="ECO:0007669"/>
    <property type="project" value="UniProtKB-SubCell"/>
</dbReference>
<keyword evidence="5 7" id="KW-1133">Transmembrane helix</keyword>
<feature type="transmembrane region" description="Helical" evidence="7">
    <location>
        <begin position="336"/>
        <end position="357"/>
    </location>
</feature>
<dbReference type="Pfam" id="PF01098">
    <property type="entry name" value="FTSW_RODA_SPOVE"/>
    <property type="match status" value="1"/>
</dbReference>
<proteinExistence type="predicted"/>
<dbReference type="RefSeq" id="WP_120190202.1">
    <property type="nucleotide sequence ID" value="NZ_MCHY01000009.1"/>
</dbReference>
<keyword evidence="2" id="KW-1003">Cell membrane</keyword>
<dbReference type="OrthoDB" id="9812661at2"/>
<evidence type="ECO:0000256" key="4">
    <source>
        <dbReference type="ARBA" id="ARBA00022960"/>
    </source>
</evidence>
<evidence type="ECO:0000256" key="5">
    <source>
        <dbReference type="ARBA" id="ARBA00022989"/>
    </source>
</evidence>
<keyword evidence="9" id="KW-1185">Reference proteome</keyword>
<evidence type="ECO:0000256" key="7">
    <source>
        <dbReference type="SAM" id="Phobius"/>
    </source>
</evidence>
<comment type="subcellular location">
    <subcellularLocation>
        <location evidence="1">Cell membrane</location>
        <topology evidence="1">Multi-pass membrane protein</topology>
    </subcellularLocation>
</comment>
<dbReference type="AlphaFoldDB" id="A0A419SG17"/>
<dbReference type="GO" id="GO:0032153">
    <property type="term" value="C:cell division site"/>
    <property type="evidence" value="ECO:0007669"/>
    <property type="project" value="TreeGrafter"/>
</dbReference>
<feature type="transmembrane region" description="Helical" evidence="7">
    <location>
        <begin position="261"/>
        <end position="287"/>
    </location>
</feature>
<evidence type="ECO:0000256" key="6">
    <source>
        <dbReference type="ARBA" id="ARBA00023136"/>
    </source>
</evidence>
<dbReference type="NCBIfam" id="TIGR02615">
    <property type="entry name" value="spoVE"/>
    <property type="match status" value="1"/>
</dbReference>
<gene>
    <name evidence="8" type="ORF">BEP19_10750</name>
</gene>